<dbReference type="AlphaFoldDB" id="A0A3P1T172"/>
<dbReference type="Proteomes" id="UP000280819">
    <property type="component" value="Unassembled WGS sequence"/>
</dbReference>
<keyword evidence="2" id="KW-0732">Signal</keyword>
<gene>
    <name evidence="3" type="ORF">EII34_15525</name>
</gene>
<feature type="chain" id="PRO_5017955448" evidence="2">
    <location>
        <begin position="24"/>
        <end position="208"/>
    </location>
</feature>
<sequence length="208" mass="23307">MRRTRTWLSLLAAILLAGCTAPPATPTPPPSPTATTQSPTAVHMTSETPDGFTLDLAPGWQTQIRRTDRLVAYQAPEGEPINYSRARLQIIRYPRDRALSHLQQDGSSGYWVEPSHAHDHFCPDLSVRLTRLPGRTIGGEQAYGCGGHLENRWDAERYEQWIIVRHDGLWIFQLMAADGDTELPPALHQMLDSFRWTTPEPSPTTSQS</sequence>
<dbReference type="OrthoDB" id="3735742at2"/>
<evidence type="ECO:0000313" key="3">
    <source>
        <dbReference type="EMBL" id="RRD03094.1"/>
    </source>
</evidence>
<dbReference type="PROSITE" id="PS51257">
    <property type="entry name" value="PROKAR_LIPOPROTEIN"/>
    <property type="match status" value="1"/>
</dbReference>
<feature type="compositionally biased region" description="Pro residues" evidence="1">
    <location>
        <begin position="23"/>
        <end position="32"/>
    </location>
</feature>
<comment type="caution">
    <text evidence="3">The sequence shown here is derived from an EMBL/GenBank/DDBJ whole genome shotgun (WGS) entry which is preliminary data.</text>
</comment>
<accession>A0A3P1T172</accession>
<proteinExistence type="predicted"/>
<evidence type="ECO:0000256" key="1">
    <source>
        <dbReference type="SAM" id="MobiDB-lite"/>
    </source>
</evidence>
<reference evidence="3 4" key="1">
    <citation type="submission" date="2018-11" db="EMBL/GenBank/DDBJ databases">
        <title>Genomes From Bacteria Associated with the Canine Oral Cavity: a Test Case for Automated Genome-Based Taxonomic Assignment.</title>
        <authorList>
            <person name="Coil D.A."/>
            <person name="Jospin G."/>
            <person name="Darling A.E."/>
            <person name="Wallis C."/>
            <person name="Davis I.J."/>
            <person name="Harris S."/>
            <person name="Eisen J.A."/>
            <person name="Holcombe L.J."/>
            <person name="O'Flynn C."/>
        </authorList>
    </citation>
    <scope>NUCLEOTIDE SEQUENCE [LARGE SCALE GENOMIC DNA]</scope>
    <source>
        <strain evidence="3 4">OH887_COT-365</strain>
    </source>
</reference>
<name>A0A3P1T172_9ACTN</name>
<feature type="signal peptide" evidence="2">
    <location>
        <begin position="1"/>
        <end position="23"/>
    </location>
</feature>
<organism evidence="3 4">
    <name type="scientific">Arachnia propionica</name>
    <dbReference type="NCBI Taxonomy" id="1750"/>
    <lineage>
        <taxon>Bacteria</taxon>
        <taxon>Bacillati</taxon>
        <taxon>Actinomycetota</taxon>
        <taxon>Actinomycetes</taxon>
        <taxon>Propionibacteriales</taxon>
        <taxon>Propionibacteriaceae</taxon>
        <taxon>Arachnia</taxon>
    </lineage>
</organism>
<evidence type="ECO:0000313" key="4">
    <source>
        <dbReference type="Proteomes" id="UP000280819"/>
    </source>
</evidence>
<feature type="region of interest" description="Disordered" evidence="1">
    <location>
        <begin position="21"/>
        <end position="45"/>
    </location>
</feature>
<protein>
    <submittedName>
        <fullName evidence="3">Uncharacterized protein</fullName>
    </submittedName>
</protein>
<dbReference type="RefSeq" id="WP_124846076.1">
    <property type="nucleotide sequence ID" value="NZ_JAUNKP010000010.1"/>
</dbReference>
<evidence type="ECO:0000256" key="2">
    <source>
        <dbReference type="SAM" id="SignalP"/>
    </source>
</evidence>
<dbReference type="EMBL" id="RQZG01000030">
    <property type="protein sequence ID" value="RRD03094.1"/>
    <property type="molecule type" value="Genomic_DNA"/>
</dbReference>